<dbReference type="PROSITE" id="PS50958">
    <property type="entry name" value="SMB_2"/>
    <property type="match status" value="1"/>
</dbReference>
<feature type="domain" description="SMB" evidence="4">
    <location>
        <begin position="234"/>
        <end position="258"/>
    </location>
</feature>
<dbReference type="InterPro" id="IPR036024">
    <property type="entry name" value="Somatomedin_B-like_dom_sf"/>
</dbReference>
<proteinExistence type="predicted"/>
<dbReference type="InterPro" id="IPR039942">
    <property type="entry name" value="SBSPO"/>
</dbReference>
<dbReference type="SUPFAM" id="SSF82895">
    <property type="entry name" value="TSP-1 type 1 repeat"/>
    <property type="match status" value="1"/>
</dbReference>
<organism evidence="5 6">
    <name type="scientific">Caenorhabditis briggsae</name>
    <dbReference type="NCBI Taxonomy" id="6238"/>
    <lineage>
        <taxon>Eukaryota</taxon>
        <taxon>Metazoa</taxon>
        <taxon>Ecdysozoa</taxon>
        <taxon>Nematoda</taxon>
        <taxon>Chromadorea</taxon>
        <taxon>Rhabditida</taxon>
        <taxon>Rhabditina</taxon>
        <taxon>Rhabditomorpha</taxon>
        <taxon>Rhabditoidea</taxon>
        <taxon>Rhabditidae</taxon>
        <taxon>Peloderinae</taxon>
        <taxon>Caenorhabditis</taxon>
    </lineage>
</organism>
<dbReference type="InterPro" id="IPR056801">
    <property type="entry name" value="SBSPON_C"/>
</dbReference>
<dbReference type="Pfam" id="PF19028">
    <property type="entry name" value="TSP1_spondin"/>
    <property type="match status" value="1"/>
</dbReference>
<evidence type="ECO:0000259" key="4">
    <source>
        <dbReference type="PROSITE" id="PS50958"/>
    </source>
</evidence>
<dbReference type="SMART" id="SM00209">
    <property type="entry name" value="TSP1"/>
    <property type="match status" value="1"/>
</dbReference>
<dbReference type="Pfam" id="PF01033">
    <property type="entry name" value="Somatomedin_B"/>
    <property type="match status" value="1"/>
</dbReference>
<dbReference type="PROSITE" id="PS50092">
    <property type="entry name" value="TSP1"/>
    <property type="match status" value="1"/>
</dbReference>
<evidence type="ECO:0000256" key="2">
    <source>
        <dbReference type="ARBA" id="ARBA00023157"/>
    </source>
</evidence>
<keyword evidence="1" id="KW-0732">Signal</keyword>
<dbReference type="Gene3D" id="4.10.410.20">
    <property type="match status" value="1"/>
</dbReference>
<reference evidence="5 6" key="1">
    <citation type="submission" date="2022-04" db="EMBL/GenBank/DDBJ databases">
        <title>Chromosome-level reference genomes for two strains of Caenorhabditis briggsae: an improved platform for comparative genomics.</title>
        <authorList>
            <person name="Stevens L."/>
            <person name="Andersen E."/>
        </authorList>
    </citation>
    <scope>NUCLEOTIDE SEQUENCE [LARGE SCALE GENOMIC DNA]</scope>
    <source>
        <strain evidence="5">VX34</strain>
        <tissue evidence="5">Whole-organism</tissue>
    </source>
</reference>
<dbReference type="InterPro" id="IPR044004">
    <property type="entry name" value="TSP1_spondin_dom"/>
</dbReference>
<keyword evidence="6" id="KW-1185">Reference proteome</keyword>
<keyword evidence="3" id="KW-0325">Glycoprotein</keyword>
<keyword evidence="2" id="KW-1015">Disulfide bond</keyword>
<accession>A0AAE9EIC8</accession>
<evidence type="ECO:0000256" key="3">
    <source>
        <dbReference type="ARBA" id="ARBA00023180"/>
    </source>
</evidence>
<gene>
    <name evidence="5" type="ORF">L5515_003792</name>
</gene>
<dbReference type="Gene3D" id="2.20.100.10">
    <property type="entry name" value="Thrombospondin type-1 (TSP1) repeat"/>
    <property type="match status" value="1"/>
</dbReference>
<dbReference type="SUPFAM" id="SSF90188">
    <property type="entry name" value="Somatomedin B domain"/>
    <property type="match status" value="1"/>
</dbReference>
<dbReference type="AlphaFoldDB" id="A0AAE9EIC8"/>
<sequence length="455" mass="51648">MQMAKSHASKLSTDALVMRQFLFLSILFAIPYTCRAGCYQRRLCCTGRNNTCKGVDDGISHLPTVSTIHNEEAQTFHQRPTRVEKEYYSPHYESSGDGYDFIFPDVYDGENDQKIGKLVLPDVIEMEGSGADKVYERYGLGSGDGEPEPVKEIPLTTAAPSLLTLIFGQKRNQRNPPEEITRYSEKPRHLLIRYSLLSKYMPLKVTSSPLLYEESRVQPVNDNLYYLESSVSECYCDEHCVTLGDCCSDYTFVCPPRDCVLTDWDQWTQCKADNGTCGIGTQKRLRHVIQHAERGGAACPPLKEMKTCFIDCKPKKSALDDITTVALILDYKYNQTRAKTGRNNIYWDLPNIADKVKKASFYCVHYSIEWVNRNCVSRLLNKGLTEGSVMCAECQPEATYHRNTGRCASDLDDGDQGFWKLIGPQSCNGIWTRINRTDNCQCQVQYPQNHPFLLV</sequence>
<evidence type="ECO:0000256" key="1">
    <source>
        <dbReference type="ARBA" id="ARBA00022729"/>
    </source>
</evidence>
<dbReference type="InterPro" id="IPR036383">
    <property type="entry name" value="TSP1_rpt_sf"/>
</dbReference>
<dbReference type="EMBL" id="CP092622">
    <property type="protein sequence ID" value="UMM22713.1"/>
    <property type="molecule type" value="Genomic_DNA"/>
</dbReference>
<dbReference type="InterPro" id="IPR000884">
    <property type="entry name" value="TSP1_rpt"/>
</dbReference>
<dbReference type="PANTHER" id="PTHR20920">
    <property type="entry name" value="RPE-SPONDIN"/>
    <property type="match status" value="1"/>
</dbReference>
<dbReference type="PANTHER" id="PTHR20920:SF5">
    <property type="entry name" value="SMB DOMAIN-CONTAINING PROTEIN"/>
    <property type="match status" value="1"/>
</dbReference>
<dbReference type="Pfam" id="PF25031">
    <property type="entry name" value="SBSPON_C"/>
    <property type="match status" value="1"/>
</dbReference>
<dbReference type="InterPro" id="IPR001212">
    <property type="entry name" value="Somatomedin_B_dom"/>
</dbReference>
<name>A0AAE9EIC8_CAEBR</name>
<evidence type="ECO:0000313" key="6">
    <source>
        <dbReference type="Proteomes" id="UP000829354"/>
    </source>
</evidence>
<dbReference type="PROSITE" id="PS00524">
    <property type="entry name" value="SMB_1"/>
    <property type="match status" value="1"/>
</dbReference>
<protein>
    <recommendedName>
        <fullName evidence="4">SMB domain-containing protein</fullName>
    </recommendedName>
</protein>
<dbReference type="Proteomes" id="UP000829354">
    <property type="component" value="Chromosome III"/>
</dbReference>
<evidence type="ECO:0000313" key="5">
    <source>
        <dbReference type="EMBL" id="UMM22713.1"/>
    </source>
</evidence>